<dbReference type="RefSeq" id="WP_092192798.1">
    <property type="nucleotide sequence ID" value="NZ_JADBGG010000006.1"/>
</dbReference>
<dbReference type="EMBL" id="JADBGG010000006">
    <property type="protein sequence ID" value="MBE1424513.1"/>
    <property type="molecule type" value="Genomic_DNA"/>
</dbReference>
<feature type="transmembrane region" description="Helical" evidence="5">
    <location>
        <begin position="158"/>
        <end position="178"/>
    </location>
</feature>
<feature type="transmembrane region" description="Helical" evidence="5">
    <location>
        <begin position="81"/>
        <end position="99"/>
    </location>
</feature>
<evidence type="ECO:0000313" key="8">
    <source>
        <dbReference type="Proteomes" id="UP000639010"/>
    </source>
</evidence>
<gene>
    <name evidence="7" type="ORF">H4684_001145</name>
</gene>
<dbReference type="InterPro" id="IPR050307">
    <property type="entry name" value="Sterol_Desaturase_Related"/>
</dbReference>
<dbReference type="PANTHER" id="PTHR11863">
    <property type="entry name" value="STEROL DESATURASE"/>
    <property type="match status" value="1"/>
</dbReference>
<keyword evidence="8" id="KW-1185">Reference proteome</keyword>
<feature type="transmembrane region" description="Helical" evidence="5">
    <location>
        <begin position="37"/>
        <end position="61"/>
    </location>
</feature>
<organism evidence="7 8">
    <name type="scientific">Desulfomicrobium macestii</name>
    <dbReference type="NCBI Taxonomy" id="90731"/>
    <lineage>
        <taxon>Bacteria</taxon>
        <taxon>Pseudomonadati</taxon>
        <taxon>Thermodesulfobacteriota</taxon>
        <taxon>Desulfovibrionia</taxon>
        <taxon>Desulfovibrionales</taxon>
        <taxon>Desulfomicrobiaceae</taxon>
        <taxon>Desulfomicrobium</taxon>
    </lineage>
</organism>
<feature type="transmembrane region" description="Helical" evidence="5">
    <location>
        <begin position="6"/>
        <end position="25"/>
    </location>
</feature>
<dbReference type="Pfam" id="PF04116">
    <property type="entry name" value="FA_hydroxylase"/>
    <property type="match status" value="1"/>
</dbReference>
<keyword evidence="2 5" id="KW-0812">Transmembrane</keyword>
<reference evidence="7 8" key="1">
    <citation type="submission" date="2020-10" db="EMBL/GenBank/DDBJ databases">
        <title>Genomic Encyclopedia of Type Strains, Phase IV (KMG-IV): sequencing the most valuable type-strain genomes for metagenomic binning, comparative biology and taxonomic classification.</title>
        <authorList>
            <person name="Goeker M."/>
        </authorList>
    </citation>
    <scope>NUCLEOTIDE SEQUENCE [LARGE SCALE GENOMIC DNA]</scope>
    <source>
        <strain evidence="7 8">DSM 4194</strain>
    </source>
</reference>
<comment type="subcellular location">
    <subcellularLocation>
        <location evidence="1">Membrane</location>
    </subcellularLocation>
</comment>
<protein>
    <submittedName>
        <fullName evidence="7">Sterol desaturase/sphingolipid hydroxylase (Fatty acid hydroxylase superfamily)</fullName>
    </submittedName>
</protein>
<proteinExistence type="predicted"/>
<evidence type="ECO:0000256" key="4">
    <source>
        <dbReference type="ARBA" id="ARBA00023136"/>
    </source>
</evidence>
<name>A0ABR9H1Q9_9BACT</name>
<sequence length="268" mass="30434">MDTENMLRLGAFMLTAVLMAALEIARPRRRPDPDRMGRWVGNLGVVAVSTALARLVFPVVPMALAASLRGLGLGIFPALDLPLAAEIVLGILILDLAMYGQHRLFHAWRPLWRLHRMHHADTFFDFSTGVRFHPLEILISMAFKLALVTLLAPPPLAVLAFEIILNSAAMFNHANFFLPLPLDRILRLALVTPDMHRIHHSTDGREMNRNFGFSFPWWDRIFSSYQDQPAKGHENMPLGLNIFRDTRCRSLLQMLAMPFVNPKSEQKR</sequence>
<dbReference type="InterPro" id="IPR006694">
    <property type="entry name" value="Fatty_acid_hydroxylase"/>
</dbReference>
<accession>A0ABR9H1Q9</accession>
<evidence type="ECO:0000313" key="7">
    <source>
        <dbReference type="EMBL" id="MBE1424513.1"/>
    </source>
</evidence>
<keyword evidence="4 5" id="KW-0472">Membrane</keyword>
<feature type="domain" description="Fatty acid hydroxylase" evidence="6">
    <location>
        <begin position="88"/>
        <end position="223"/>
    </location>
</feature>
<dbReference type="Proteomes" id="UP000639010">
    <property type="component" value="Unassembled WGS sequence"/>
</dbReference>
<evidence type="ECO:0000256" key="3">
    <source>
        <dbReference type="ARBA" id="ARBA00022989"/>
    </source>
</evidence>
<evidence type="ECO:0000259" key="6">
    <source>
        <dbReference type="Pfam" id="PF04116"/>
    </source>
</evidence>
<comment type="caution">
    <text evidence="7">The sequence shown here is derived from an EMBL/GenBank/DDBJ whole genome shotgun (WGS) entry which is preliminary data.</text>
</comment>
<evidence type="ECO:0000256" key="5">
    <source>
        <dbReference type="SAM" id="Phobius"/>
    </source>
</evidence>
<evidence type="ECO:0000256" key="2">
    <source>
        <dbReference type="ARBA" id="ARBA00022692"/>
    </source>
</evidence>
<keyword evidence="3 5" id="KW-1133">Transmembrane helix</keyword>
<evidence type="ECO:0000256" key="1">
    <source>
        <dbReference type="ARBA" id="ARBA00004370"/>
    </source>
</evidence>